<accession>A0A834RBL0</accession>
<protein>
    <recommendedName>
        <fullName evidence="7">pyridoxal 5'-phosphate synthase</fullName>
        <ecNumber evidence="7">1.4.3.5</ecNumber>
    </recommendedName>
</protein>
<evidence type="ECO:0000313" key="17">
    <source>
        <dbReference type="EnsemblMetazoa" id="KAF7493855.1"/>
    </source>
</evidence>
<dbReference type="GO" id="GO:0008615">
    <property type="term" value="P:pyridoxine biosynthetic process"/>
    <property type="evidence" value="ECO:0007669"/>
    <property type="project" value="UniProtKB-KW"/>
</dbReference>
<evidence type="ECO:0000256" key="7">
    <source>
        <dbReference type="ARBA" id="ARBA00012801"/>
    </source>
</evidence>
<evidence type="ECO:0000259" key="14">
    <source>
        <dbReference type="Pfam" id="PF01243"/>
    </source>
</evidence>
<organism evidence="16">
    <name type="scientific">Sarcoptes scabiei</name>
    <name type="common">Itch mite</name>
    <name type="synonym">Acarus scabiei</name>
    <dbReference type="NCBI Taxonomy" id="52283"/>
    <lineage>
        <taxon>Eukaryota</taxon>
        <taxon>Metazoa</taxon>
        <taxon>Ecdysozoa</taxon>
        <taxon>Arthropoda</taxon>
        <taxon>Chelicerata</taxon>
        <taxon>Arachnida</taxon>
        <taxon>Acari</taxon>
        <taxon>Acariformes</taxon>
        <taxon>Sarcoptiformes</taxon>
        <taxon>Astigmata</taxon>
        <taxon>Psoroptidia</taxon>
        <taxon>Sarcoptoidea</taxon>
        <taxon>Sarcoptidae</taxon>
        <taxon>Sarcoptinae</taxon>
        <taxon>Sarcoptes</taxon>
    </lineage>
</organism>
<feature type="domain" description="Pyridoxamine 5'-phosphate oxidase N-terminal" evidence="14">
    <location>
        <begin position="71"/>
        <end position="186"/>
    </location>
</feature>
<keyword evidence="8" id="KW-0285">Flavoprotein</keyword>
<reference evidence="18" key="1">
    <citation type="journal article" date="2020" name="PLoS Negl. Trop. Dis.">
        <title>High-quality nuclear genome for Sarcoptes scabiei-A critical resource for a neglected parasite.</title>
        <authorList>
            <person name="Korhonen P.K."/>
            <person name="Gasser R.B."/>
            <person name="Ma G."/>
            <person name="Wang T."/>
            <person name="Stroehlein A.J."/>
            <person name="Young N.D."/>
            <person name="Ang C.S."/>
            <person name="Fernando D.D."/>
            <person name="Lu H.C."/>
            <person name="Taylor S."/>
            <person name="Reynolds S.L."/>
            <person name="Mofiz E."/>
            <person name="Najaraj S.H."/>
            <person name="Gowda H."/>
            <person name="Madugundu A."/>
            <person name="Renuse S."/>
            <person name="Holt D."/>
            <person name="Pandey A."/>
            <person name="Papenfuss A.T."/>
            <person name="Fischer K."/>
        </authorList>
    </citation>
    <scope>NUCLEOTIDE SEQUENCE [LARGE SCALE GENOMIC DNA]</scope>
</reference>
<dbReference type="InterPro" id="IPR011576">
    <property type="entry name" value="Pyridox_Oxase_N"/>
</dbReference>
<dbReference type="EnsemblMetazoa" id="SSS_4732s_mrna">
    <property type="protein sequence ID" value="KAF7493855.1"/>
    <property type="gene ID" value="SSS_4732"/>
</dbReference>
<dbReference type="NCBIfam" id="TIGR00558">
    <property type="entry name" value="pdxH"/>
    <property type="match status" value="1"/>
</dbReference>
<evidence type="ECO:0000256" key="12">
    <source>
        <dbReference type="SAM" id="MobiDB-lite"/>
    </source>
</evidence>
<dbReference type="UniPathway" id="UPA01068">
    <property type="reaction ID" value="UER00304"/>
</dbReference>
<evidence type="ECO:0000256" key="11">
    <source>
        <dbReference type="ARBA" id="ARBA00023096"/>
    </source>
</evidence>
<dbReference type="NCBIfam" id="NF004231">
    <property type="entry name" value="PRK05679.1"/>
    <property type="match status" value="1"/>
</dbReference>
<dbReference type="GO" id="GO:0010181">
    <property type="term" value="F:FMN binding"/>
    <property type="evidence" value="ECO:0007669"/>
    <property type="project" value="InterPro"/>
</dbReference>
<feature type="domain" description="Pyridoxine 5'-phosphate oxidase dimerisation C-terminal" evidence="15">
    <location>
        <begin position="207"/>
        <end position="250"/>
    </location>
</feature>
<feature type="compositionally biased region" description="Basic and acidic residues" evidence="12">
    <location>
        <begin position="176"/>
        <end position="197"/>
    </location>
</feature>
<name>A0A834RBL0_SARSC</name>
<dbReference type="EMBL" id="WVUK01000054">
    <property type="protein sequence ID" value="KAF7493855.1"/>
    <property type="molecule type" value="Genomic_DNA"/>
</dbReference>
<dbReference type="EC" id="1.4.3.5" evidence="7"/>
<evidence type="ECO:0000256" key="1">
    <source>
        <dbReference type="ARBA" id="ARBA00001917"/>
    </source>
</evidence>
<dbReference type="InterPro" id="IPR000659">
    <property type="entry name" value="Pyridox_Oxase"/>
</dbReference>
<evidence type="ECO:0000256" key="6">
    <source>
        <dbReference type="ARBA" id="ARBA00011738"/>
    </source>
</evidence>
<dbReference type="InterPro" id="IPR019740">
    <property type="entry name" value="Pyridox_Oxase_CS"/>
</dbReference>
<comment type="subunit">
    <text evidence="6">Homodimer.</text>
</comment>
<dbReference type="SUPFAM" id="SSF50475">
    <property type="entry name" value="FMN-binding split barrel"/>
    <property type="match status" value="1"/>
</dbReference>
<dbReference type="PANTHER" id="PTHR10851:SF0">
    <property type="entry name" value="PYRIDOXINE-5'-PHOSPHATE OXIDASE"/>
    <property type="match status" value="1"/>
</dbReference>
<keyword evidence="10" id="KW-0560">Oxidoreductase</keyword>
<feature type="chain" id="PRO_5038259312" description="pyridoxal 5'-phosphate synthase" evidence="13">
    <location>
        <begin position="24"/>
        <end position="250"/>
    </location>
</feature>
<dbReference type="Gene3D" id="2.30.110.10">
    <property type="entry name" value="Electron Transport, Fmn-binding Protein, Chain A"/>
    <property type="match status" value="1"/>
</dbReference>
<dbReference type="AlphaFoldDB" id="A0A834RBL0"/>
<sequence length="250" mass="29439">MIVRSLFSFRLFLLSSLKSSLRCHSSSSKMSADLRDVRKPYLGKNSVLLEKDILSDPFEQFHQWFEIAKQNATEFTEINAVCLSTCYDGKPSSRMVLLKGYDPQNGFCFFTNYGSRKGHEIQRNPNVALLFYWDNPRRQVRVEGIASKVPDDVSEEYFNKRPKKSRIAARISEQSKPVDSRETLEQRQKDEEEQYKDVEKVPRPNFWGGFYVKPEKFEFWQGQSDRLHDRFVFERDSSSKDGWFCQRIQP</sequence>
<dbReference type="GO" id="GO:0004733">
    <property type="term" value="F:pyridoxamine phosphate oxidase activity"/>
    <property type="evidence" value="ECO:0007669"/>
    <property type="project" value="UniProtKB-EC"/>
</dbReference>
<evidence type="ECO:0000256" key="5">
    <source>
        <dbReference type="ARBA" id="ARBA00007301"/>
    </source>
</evidence>
<comment type="function">
    <text evidence="2">Catalyzes the oxidation of either pyridoxine 5'-phosphate (PNP) or pyridoxamine 5'-phosphate (PMP) into pyridoxal 5'-phosphate (PLP).</text>
</comment>
<keyword evidence="18" id="KW-1185">Reference proteome</keyword>
<evidence type="ECO:0000256" key="9">
    <source>
        <dbReference type="ARBA" id="ARBA00022643"/>
    </source>
</evidence>
<dbReference type="Pfam" id="PF01243">
    <property type="entry name" value="PNPOx_N"/>
    <property type="match status" value="1"/>
</dbReference>
<evidence type="ECO:0000256" key="4">
    <source>
        <dbReference type="ARBA" id="ARBA00005037"/>
    </source>
</evidence>
<keyword evidence="9" id="KW-0288">FMN</keyword>
<dbReference type="PROSITE" id="PS01064">
    <property type="entry name" value="PYRIDOX_OXIDASE"/>
    <property type="match status" value="1"/>
</dbReference>
<comment type="pathway">
    <text evidence="4">Cofactor metabolism; pyridoxal 5'-phosphate salvage; pyridoxal 5'-phosphate from pyridoxine 5'-phosphate: step 1/1.</text>
</comment>
<dbReference type="InterPro" id="IPR012349">
    <property type="entry name" value="Split_barrel_FMN-bd"/>
</dbReference>
<reference evidence="16" key="2">
    <citation type="submission" date="2020-01" db="EMBL/GenBank/DDBJ databases">
        <authorList>
            <person name="Korhonen P.K.K."/>
            <person name="Guangxu M.G."/>
            <person name="Wang T.W."/>
            <person name="Stroehlein A.J.S."/>
            <person name="Young N.D."/>
            <person name="Ang C.-S.A."/>
            <person name="Fernando D.W.F."/>
            <person name="Lu H.L."/>
            <person name="Taylor S.T."/>
            <person name="Ehtesham M.E.M."/>
            <person name="Najaraj S.H.N."/>
            <person name="Harsha G.H.G."/>
            <person name="Madugundu A.M."/>
            <person name="Renuse S.R."/>
            <person name="Holt D.H."/>
            <person name="Pandey A.P."/>
            <person name="Papenfuss A.P."/>
            <person name="Gasser R.B.G."/>
            <person name="Fischer K.F."/>
        </authorList>
    </citation>
    <scope>NUCLEOTIDE SEQUENCE</scope>
    <source>
        <strain evidence="16">SSS_KF_BRIS2020</strain>
    </source>
</reference>
<evidence type="ECO:0000256" key="8">
    <source>
        <dbReference type="ARBA" id="ARBA00022630"/>
    </source>
</evidence>
<gene>
    <name evidence="16" type="ORF">SSS_4732</name>
</gene>
<dbReference type="InterPro" id="IPR019576">
    <property type="entry name" value="Pyridoxamine_oxidase_dimer_C"/>
</dbReference>
<dbReference type="Proteomes" id="UP000070412">
    <property type="component" value="Unassembled WGS sequence"/>
</dbReference>
<keyword evidence="11" id="KW-0664">Pyridoxine biosynthesis</keyword>
<evidence type="ECO:0000313" key="18">
    <source>
        <dbReference type="Proteomes" id="UP000070412"/>
    </source>
</evidence>
<dbReference type="Pfam" id="PF10590">
    <property type="entry name" value="PNP_phzG_C"/>
    <property type="match status" value="1"/>
</dbReference>
<evidence type="ECO:0000256" key="10">
    <source>
        <dbReference type="ARBA" id="ARBA00023002"/>
    </source>
</evidence>
<dbReference type="PANTHER" id="PTHR10851">
    <property type="entry name" value="PYRIDOXINE-5-PHOSPHATE OXIDASE"/>
    <property type="match status" value="1"/>
</dbReference>
<comment type="similarity">
    <text evidence="5">Belongs to the pyridoxamine 5'-phosphate oxidase family.</text>
</comment>
<dbReference type="PIRSF" id="PIRSF000190">
    <property type="entry name" value="Pyd_amn-ph_oxd"/>
    <property type="match status" value="1"/>
</dbReference>
<evidence type="ECO:0000256" key="13">
    <source>
        <dbReference type="SAM" id="SignalP"/>
    </source>
</evidence>
<dbReference type="HAMAP" id="MF_01629">
    <property type="entry name" value="PdxH"/>
    <property type="match status" value="1"/>
</dbReference>
<feature type="region of interest" description="Disordered" evidence="12">
    <location>
        <begin position="168"/>
        <end position="197"/>
    </location>
</feature>
<comment type="pathway">
    <text evidence="3">Cofactor metabolism; pyridoxal 5'-phosphate salvage; pyridoxal 5'-phosphate from pyridoxamine 5'-phosphate: step 1/1.</text>
</comment>
<proteinExistence type="inferred from homology"/>
<dbReference type="FunFam" id="2.30.110.10:FF:000005">
    <property type="entry name" value="NAD(P)H-hydrate epimerase"/>
    <property type="match status" value="1"/>
</dbReference>
<reference evidence="17" key="3">
    <citation type="submission" date="2022-06" db="UniProtKB">
        <authorList>
            <consortium name="EnsemblMetazoa"/>
        </authorList>
    </citation>
    <scope>IDENTIFICATION</scope>
</reference>
<evidence type="ECO:0000313" key="16">
    <source>
        <dbReference type="EMBL" id="KAF7493855.1"/>
    </source>
</evidence>
<comment type="cofactor">
    <cofactor evidence="1">
        <name>FMN</name>
        <dbReference type="ChEBI" id="CHEBI:58210"/>
    </cofactor>
</comment>
<dbReference type="OrthoDB" id="303614at2759"/>
<evidence type="ECO:0000256" key="2">
    <source>
        <dbReference type="ARBA" id="ARBA00003691"/>
    </source>
</evidence>
<keyword evidence="13" id="KW-0732">Signal</keyword>
<feature type="signal peptide" evidence="13">
    <location>
        <begin position="1"/>
        <end position="23"/>
    </location>
</feature>
<evidence type="ECO:0000259" key="15">
    <source>
        <dbReference type="Pfam" id="PF10590"/>
    </source>
</evidence>
<evidence type="ECO:0000256" key="3">
    <source>
        <dbReference type="ARBA" id="ARBA00004738"/>
    </source>
</evidence>